<dbReference type="AlphaFoldDB" id="A0A8J2L641"/>
<evidence type="ECO:0000313" key="1">
    <source>
        <dbReference type="EMBL" id="CAG7825813.1"/>
    </source>
</evidence>
<dbReference type="EMBL" id="CAJVCH010537612">
    <property type="protein sequence ID" value="CAG7825813.1"/>
    <property type="molecule type" value="Genomic_DNA"/>
</dbReference>
<gene>
    <name evidence="1" type="ORF">AFUS01_LOCUS35902</name>
</gene>
<dbReference type="Proteomes" id="UP000708208">
    <property type="component" value="Unassembled WGS sequence"/>
</dbReference>
<evidence type="ECO:0000313" key="2">
    <source>
        <dbReference type="Proteomes" id="UP000708208"/>
    </source>
</evidence>
<feature type="non-terminal residue" evidence="1">
    <location>
        <position position="1"/>
    </location>
</feature>
<name>A0A8J2L641_9HEXA</name>
<accession>A0A8J2L641</accession>
<sequence>MEHYFYMVSKIRSRYEDQSPLSWRYSGDCVLEKYYRLKKKNLTCFA</sequence>
<proteinExistence type="predicted"/>
<keyword evidence="2" id="KW-1185">Reference proteome</keyword>
<comment type="caution">
    <text evidence="1">The sequence shown here is derived from an EMBL/GenBank/DDBJ whole genome shotgun (WGS) entry which is preliminary data.</text>
</comment>
<reference evidence="1" key="1">
    <citation type="submission" date="2021-06" db="EMBL/GenBank/DDBJ databases">
        <authorList>
            <person name="Hodson N. C."/>
            <person name="Mongue J. A."/>
            <person name="Jaron S. K."/>
        </authorList>
    </citation>
    <scope>NUCLEOTIDE SEQUENCE</scope>
</reference>
<protein>
    <submittedName>
        <fullName evidence="1">Uncharacterized protein</fullName>
    </submittedName>
</protein>
<organism evidence="1 2">
    <name type="scientific">Allacma fusca</name>
    <dbReference type="NCBI Taxonomy" id="39272"/>
    <lineage>
        <taxon>Eukaryota</taxon>
        <taxon>Metazoa</taxon>
        <taxon>Ecdysozoa</taxon>
        <taxon>Arthropoda</taxon>
        <taxon>Hexapoda</taxon>
        <taxon>Collembola</taxon>
        <taxon>Symphypleona</taxon>
        <taxon>Sminthuridae</taxon>
        <taxon>Allacma</taxon>
    </lineage>
</organism>